<gene>
    <name evidence="1" type="ORF">C449_06211</name>
</gene>
<organism evidence="1 2">
    <name type="scientific">Halococcus saccharolyticus DSM 5350</name>
    <dbReference type="NCBI Taxonomy" id="1227455"/>
    <lineage>
        <taxon>Archaea</taxon>
        <taxon>Methanobacteriati</taxon>
        <taxon>Methanobacteriota</taxon>
        <taxon>Stenosarchaea group</taxon>
        <taxon>Halobacteria</taxon>
        <taxon>Halobacteriales</taxon>
        <taxon>Halococcaceae</taxon>
        <taxon>Halococcus</taxon>
    </lineage>
</organism>
<accession>M0MJE9</accession>
<reference evidence="1 2" key="1">
    <citation type="journal article" date="2014" name="PLoS Genet.">
        <title>Phylogenetically driven sequencing of extremely halophilic archaea reveals strategies for static and dynamic osmo-response.</title>
        <authorList>
            <person name="Becker E.A."/>
            <person name="Seitzer P.M."/>
            <person name="Tritt A."/>
            <person name="Larsen D."/>
            <person name="Krusor M."/>
            <person name="Yao A.I."/>
            <person name="Wu D."/>
            <person name="Madern D."/>
            <person name="Eisen J.A."/>
            <person name="Darling A.E."/>
            <person name="Facciotti M.T."/>
        </authorList>
    </citation>
    <scope>NUCLEOTIDE SEQUENCE [LARGE SCALE GENOMIC DNA]</scope>
    <source>
        <strain evidence="1 2">DSM 5350</strain>
    </source>
</reference>
<evidence type="ECO:0000313" key="1">
    <source>
        <dbReference type="EMBL" id="EMA45832.1"/>
    </source>
</evidence>
<dbReference type="Pfam" id="PF24037">
    <property type="entry name" value="DUF7346"/>
    <property type="match status" value="1"/>
</dbReference>
<name>M0MJE9_9EURY</name>
<proteinExistence type="predicted"/>
<dbReference type="OrthoDB" id="201100at2157"/>
<dbReference type="PATRIC" id="fig|1227455.4.peg.1266"/>
<dbReference type="STRING" id="1227455.C449_06211"/>
<dbReference type="InParanoid" id="M0MJE9"/>
<protein>
    <submittedName>
        <fullName evidence="1">Uncharacterized protein</fullName>
    </submittedName>
</protein>
<sequence length="78" mass="8675">METARDDRALALLREIDANGPFAVRTLLSRYDLCESDLHGLCAELRAAGLLAEAEVAGERGYRTTERARQVLNRSEKV</sequence>
<evidence type="ECO:0000313" key="2">
    <source>
        <dbReference type="Proteomes" id="UP000011669"/>
    </source>
</evidence>
<dbReference type="InterPro" id="IPR055770">
    <property type="entry name" value="DUF7346"/>
</dbReference>
<keyword evidence="2" id="KW-1185">Reference proteome</keyword>
<dbReference type="Proteomes" id="UP000011669">
    <property type="component" value="Unassembled WGS sequence"/>
</dbReference>
<dbReference type="EMBL" id="AOMD01000016">
    <property type="protein sequence ID" value="EMA45832.1"/>
    <property type="molecule type" value="Genomic_DNA"/>
</dbReference>
<comment type="caution">
    <text evidence="1">The sequence shown here is derived from an EMBL/GenBank/DDBJ whole genome shotgun (WGS) entry which is preliminary data.</text>
</comment>
<dbReference type="AlphaFoldDB" id="M0MJE9"/>